<dbReference type="Proteomes" id="UP000546162">
    <property type="component" value="Unassembled WGS sequence"/>
</dbReference>
<dbReference type="InterPro" id="IPR018575">
    <property type="entry name" value="Restrct_endonuc_II_Eco29kI"/>
</dbReference>
<organism evidence="1 2">
    <name type="scientific">Actinoplanes octamycinicus</name>
    <dbReference type="NCBI Taxonomy" id="135948"/>
    <lineage>
        <taxon>Bacteria</taxon>
        <taxon>Bacillati</taxon>
        <taxon>Actinomycetota</taxon>
        <taxon>Actinomycetes</taxon>
        <taxon>Micromonosporales</taxon>
        <taxon>Micromonosporaceae</taxon>
        <taxon>Actinoplanes</taxon>
    </lineage>
</organism>
<reference evidence="1 2" key="1">
    <citation type="submission" date="2020-08" db="EMBL/GenBank/DDBJ databases">
        <title>Sequencing the genomes of 1000 actinobacteria strains.</title>
        <authorList>
            <person name="Klenk H.-P."/>
        </authorList>
    </citation>
    <scope>NUCLEOTIDE SEQUENCE [LARGE SCALE GENOMIC DNA]</scope>
    <source>
        <strain evidence="1 2">DSM 45809</strain>
    </source>
</reference>
<dbReference type="AlphaFoldDB" id="A0A7W7M8Q5"/>
<dbReference type="Pfam" id="PF09517">
    <property type="entry name" value="RE_Eco29kI"/>
    <property type="match status" value="1"/>
</dbReference>
<protein>
    <submittedName>
        <fullName evidence="1">Uncharacterized protein</fullName>
    </submittedName>
</protein>
<gene>
    <name evidence="1" type="ORF">BJY16_004657</name>
</gene>
<evidence type="ECO:0000313" key="1">
    <source>
        <dbReference type="EMBL" id="MBB4741198.1"/>
    </source>
</evidence>
<name>A0A7W7M8Q5_9ACTN</name>
<dbReference type="RefSeq" id="WP_185041712.1">
    <property type="nucleotide sequence ID" value="NZ_BAABFG010000005.1"/>
</dbReference>
<proteinExistence type="predicted"/>
<accession>A0A7W7M8Q5</accession>
<comment type="caution">
    <text evidence="1">The sequence shown here is derived from an EMBL/GenBank/DDBJ whole genome shotgun (WGS) entry which is preliminary data.</text>
</comment>
<sequence length="297" mass="32305">MAEEDDLTVLAMELNRLMAAKNWQIATLVRESARGRTAVSQALNARRGRPVPSVGTVVAICRALGVDDQPLVDLLRRARMTPSTTTPVPTVGDRPGAAGVATASSGTVFNPLDLRNLVRSVERELESVPPVPLDAEVFSDDDGLFALYYTGKHPLYRPISSPQCVTPIYLGSVRVARSPSVVSRSGLRVRAAAHRRSIEQCSDLKTADFRVRALPTVAMFIPEAEGLMRSRHRPVWNAVVTGFGNHPGGTGRLGAPRSDWDELHPGRQWAAPMASSRRTAGELREAVERHFSEHPPA</sequence>
<keyword evidence="2" id="KW-1185">Reference proteome</keyword>
<dbReference type="EMBL" id="JACHNB010000001">
    <property type="protein sequence ID" value="MBB4741198.1"/>
    <property type="molecule type" value="Genomic_DNA"/>
</dbReference>
<evidence type="ECO:0000313" key="2">
    <source>
        <dbReference type="Proteomes" id="UP000546162"/>
    </source>
</evidence>